<reference evidence="1" key="2">
    <citation type="submission" date="2024-05" db="EMBL/GenBank/DDBJ databases">
        <authorList>
            <person name="Matrishin C.B."/>
            <person name="Kauffman K.M."/>
        </authorList>
    </citation>
    <scope>NUCLEOTIDE SEQUENCE</scope>
</reference>
<protein>
    <submittedName>
        <fullName evidence="1">Uncharacterized protein</fullName>
    </submittedName>
</protein>
<organism evidence="1">
    <name type="scientific">Porphyromonas phage phage015a_SRR9217400mag3</name>
    <dbReference type="NCBI Taxonomy" id="3154105"/>
    <lineage>
        <taxon>Viruses</taxon>
    </lineage>
</organism>
<reference evidence="1" key="1">
    <citation type="journal article" date="2023" name="Microbiome">
        <title>Phages are unrecognized players in the ecology of the oral pathogen Porphyromonas gingivalis.</title>
        <authorList>
            <person name="Matrishin C.B."/>
            <person name="Haase E.M."/>
            <person name="Dewhirst F.E."/>
            <person name="Mark Welch J.L."/>
            <person name="Miranda-Sanchez F."/>
            <person name="Chen T."/>
            <person name="MacFarland D.C."/>
            <person name="Kauffman K.M."/>
        </authorList>
    </citation>
    <scope>NUCLEOTIDE SEQUENCE</scope>
</reference>
<name>A0AAT9JD29_9VIRU</name>
<proteinExistence type="predicted"/>
<dbReference type="EMBL" id="BK068096">
    <property type="protein sequence ID" value="DBA55235.1"/>
    <property type="molecule type" value="Genomic_DNA"/>
</dbReference>
<accession>A0AAT9JD29</accession>
<sequence length="29" mass="3379">MRKTLRYYTYVVCSVQLSADNCARRPAGR</sequence>
<evidence type="ECO:0000313" key="1">
    <source>
        <dbReference type="EMBL" id="DBA55235.1"/>
    </source>
</evidence>